<dbReference type="EMBL" id="CM032191">
    <property type="protein sequence ID" value="KAG7085888.1"/>
    <property type="molecule type" value="Genomic_DNA"/>
</dbReference>
<evidence type="ECO:0000313" key="3">
    <source>
        <dbReference type="Proteomes" id="UP001049176"/>
    </source>
</evidence>
<evidence type="ECO:0000313" key="2">
    <source>
        <dbReference type="EMBL" id="KAG7085888.1"/>
    </source>
</evidence>
<keyword evidence="3" id="KW-1185">Reference proteome</keyword>
<dbReference type="OrthoDB" id="3028952at2759"/>
<accession>A0A9P7RN07</accession>
<proteinExistence type="predicted"/>
<dbReference type="AlphaFoldDB" id="A0A9P7RN07"/>
<protein>
    <submittedName>
        <fullName evidence="2">Uncharacterized protein</fullName>
    </submittedName>
</protein>
<name>A0A9P7RN07_9AGAR</name>
<comment type="caution">
    <text evidence="2">The sequence shown here is derived from an EMBL/GenBank/DDBJ whole genome shotgun (WGS) entry which is preliminary data.</text>
</comment>
<dbReference type="KEGG" id="more:E1B28_003422"/>
<sequence>MISGRFGDNKFTVKTYRGPNAMKEWRRDFLRISKDWCGVVPLFGYSKSSVPLLIFHGELVPLAHLEYRSGPVGLFYMEVLRASWGCSRNELWMDPIAGRFCRGPSGPQCIDWNTEYLDMPVPADGEFLKEDVVIRYFSSIGHTWGLLKALVYSGYTERPKDVPAANCSHVVLTNSIVALTEGVRWRSFKGCLEHRQEMPDGVTRFCLRDNQRHIQVITTGQETEWLLQAVSVFNAQGISLDEDLSSYKFIHRPFILTGTLQQSKRKQQRRQLSAPIYLFLSANVYFWSHDSSGQTPFSPDICRYLGLPFKLSLQVDHYQLSWPTKVYKAIHDHQISEGFDPTTTDYARCFGLPIFKIVPAENRFQEVVEEQNENISESEQTSPPLQTHDQEDGRVILGSKEGCDIPAEDHPKELGDTFSLEMLFNEIQTEESTMEML</sequence>
<dbReference type="RefSeq" id="XP_043002359.1">
    <property type="nucleotide sequence ID" value="XM_043160721.1"/>
</dbReference>
<reference evidence="2" key="1">
    <citation type="journal article" date="2021" name="Genome Biol. Evol.">
        <title>The assembled and annotated genome of the fairy-ring fungus Marasmius oreades.</title>
        <authorList>
            <person name="Hiltunen M."/>
            <person name="Ament-Velasquez S.L."/>
            <person name="Johannesson H."/>
        </authorList>
    </citation>
    <scope>NUCLEOTIDE SEQUENCE</scope>
    <source>
        <strain evidence="2">03SP1</strain>
    </source>
</reference>
<gene>
    <name evidence="2" type="ORF">E1B28_003422</name>
</gene>
<organism evidence="2 3">
    <name type="scientific">Marasmius oreades</name>
    <name type="common">fairy-ring Marasmius</name>
    <dbReference type="NCBI Taxonomy" id="181124"/>
    <lineage>
        <taxon>Eukaryota</taxon>
        <taxon>Fungi</taxon>
        <taxon>Dikarya</taxon>
        <taxon>Basidiomycota</taxon>
        <taxon>Agaricomycotina</taxon>
        <taxon>Agaricomycetes</taxon>
        <taxon>Agaricomycetidae</taxon>
        <taxon>Agaricales</taxon>
        <taxon>Marasmiineae</taxon>
        <taxon>Marasmiaceae</taxon>
        <taxon>Marasmius</taxon>
    </lineage>
</organism>
<dbReference type="Proteomes" id="UP001049176">
    <property type="component" value="Chromosome 11"/>
</dbReference>
<feature type="region of interest" description="Disordered" evidence="1">
    <location>
        <begin position="369"/>
        <end position="389"/>
    </location>
</feature>
<evidence type="ECO:0000256" key="1">
    <source>
        <dbReference type="SAM" id="MobiDB-lite"/>
    </source>
</evidence>
<dbReference type="GeneID" id="66072498"/>